<dbReference type="GO" id="GO:0004527">
    <property type="term" value="F:exonuclease activity"/>
    <property type="evidence" value="ECO:0007669"/>
    <property type="project" value="UniProtKB-KW"/>
</dbReference>
<evidence type="ECO:0000313" key="2">
    <source>
        <dbReference type="EMBL" id="HCT14466.1"/>
    </source>
</evidence>
<dbReference type="STRING" id="863239.GCA_000213935_02292"/>
<dbReference type="Gene3D" id="3.30.420.10">
    <property type="entry name" value="Ribonuclease H-like superfamily/Ribonuclease H"/>
    <property type="match status" value="1"/>
</dbReference>
<dbReference type="RefSeq" id="WP_010119202.1">
    <property type="nucleotide sequence ID" value="NZ_DAITTW010000018.1"/>
</dbReference>
<name>A0A3D4SYU6_9CORY</name>
<comment type="caution">
    <text evidence="2">The sequence shown here is derived from an EMBL/GenBank/DDBJ whole genome shotgun (WGS) entry which is preliminary data.</text>
</comment>
<dbReference type="CDD" id="cd06127">
    <property type="entry name" value="DEDDh"/>
    <property type="match status" value="1"/>
</dbReference>
<keyword evidence="2" id="KW-0540">Nuclease</keyword>
<accession>A0A3D4SYU6</accession>
<dbReference type="EMBL" id="DQID01000176">
    <property type="protein sequence ID" value="HCT14466.1"/>
    <property type="molecule type" value="Genomic_DNA"/>
</dbReference>
<keyword evidence="2" id="KW-0378">Hydrolase</keyword>
<organism evidence="2 3">
    <name type="scientific">Corynebacterium nuruki</name>
    <dbReference type="NCBI Taxonomy" id="1032851"/>
    <lineage>
        <taxon>Bacteria</taxon>
        <taxon>Bacillati</taxon>
        <taxon>Actinomycetota</taxon>
        <taxon>Actinomycetes</taxon>
        <taxon>Mycobacteriales</taxon>
        <taxon>Corynebacteriaceae</taxon>
        <taxon>Corynebacterium</taxon>
    </lineage>
</organism>
<proteinExistence type="predicted"/>
<feature type="domain" description="Exonuclease" evidence="1">
    <location>
        <begin position="11"/>
        <end position="180"/>
    </location>
</feature>
<dbReference type="GO" id="GO:0003676">
    <property type="term" value="F:nucleic acid binding"/>
    <property type="evidence" value="ECO:0007669"/>
    <property type="project" value="InterPro"/>
</dbReference>
<evidence type="ECO:0000313" key="3">
    <source>
        <dbReference type="Proteomes" id="UP000261739"/>
    </source>
</evidence>
<dbReference type="InterPro" id="IPR013520">
    <property type="entry name" value="Ribonucl_H"/>
</dbReference>
<dbReference type="InterPro" id="IPR036397">
    <property type="entry name" value="RNaseH_sf"/>
</dbReference>
<keyword evidence="2" id="KW-0269">Exonuclease</keyword>
<dbReference type="NCBIfam" id="NF005927">
    <property type="entry name" value="PRK07942.1"/>
    <property type="match status" value="1"/>
</dbReference>
<dbReference type="SMART" id="SM00479">
    <property type="entry name" value="EXOIII"/>
    <property type="match status" value="1"/>
</dbReference>
<dbReference type="InterPro" id="IPR012337">
    <property type="entry name" value="RNaseH-like_sf"/>
</dbReference>
<dbReference type="AlphaFoldDB" id="A0A3D4SYU6"/>
<protein>
    <submittedName>
        <fullName evidence="2">3'-5' exonuclease</fullName>
    </submittedName>
</protein>
<evidence type="ECO:0000259" key="1">
    <source>
        <dbReference type="SMART" id="SM00479"/>
    </source>
</evidence>
<dbReference type="Proteomes" id="UP000261739">
    <property type="component" value="Unassembled WGS sequence"/>
</dbReference>
<dbReference type="SUPFAM" id="SSF53098">
    <property type="entry name" value="Ribonuclease H-like"/>
    <property type="match status" value="1"/>
</dbReference>
<dbReference type="Pfam" id="PF00929">
    <property type="entry name" value="RNase_T"/>
    <property type="match status" value="1"/>
</dbReference>
<sequence length="229" mass="25493">MTTTPRFDPGHMLSFDLETTGPDPMTARIVTSALITIKGPNRDDLELLADPGVEIPEGATKVHGITTEYAREHGRPHDEVLAETIERIRRGWQEGATLIVYNACYDLTVLRQLEPTFAVDGPVVDPLVIDKAVDRYRKGGRRLTQVCEHYGVSLDNAHEASADAVAAARIAWKLARAYPDKLTGVSADQLMLDQATWYYEQQTGLREYFEKSGKPERAATVNTSWPLQL</sequence>
<gene>
    <name evidence="2" type="ORF">DIW82_06660</name>
</gene>
<reference evidence="2 3" key="1">
    <citation type="journal article" date="2018" name="Nat. Biotechnol.">
        <title>A standardized bacterial taxonomy based on genome phylogeny substantially revises the tree of life.</title>
        <authorList>
            <person name="Parks D.H."/>
            <person name="Chuvochina M."/>
            <person name="Waite D.W."/>
            <person name="Rinke C."/>
            <person name="Skarshewski A."/>
            <person name="Chaumeil P.A."/>
            <person name="Hugenholtz P."/>
        </authorList>
    </citation>
    <scope>NUCLEOTIDE SEQUENCE [LARGE SCALE GENOMIC DNA]</scope>
    <source>
        <strain evidence="2">UBA11247</strain>
    </source>
</reference>